<dbReference type="GO" id="GO:0000049">
    <property type="term" value="F:tRNA binding"/>
    <property type="evidence" value="ECO:0007669"/>
    <property type="project" value="TreeGrafter"/>
</dbReference>
<dbReference type="PATRIC" id="fig|29423.5.peg.212"/>
<gene>
    <name evidence="7" type="primary">poxA</name>
    <name evidence="7" type="ORF">Loak_0206</name>
</gene>
<protein>
    <submittedName>
        <fullName evidence="7">Lysyl-tRNA synthetase</fullName>
    </submittedName>
</protein>
<reference evidence="7 8" key="1">
    <citation type="submission" date="2015-11" db="EMBL/GenBank/DDBJ databases">
        <title>Genomic analysis of 38 Legionella species identifies large and diverse effector repertoires.</title>
        <authorList>
            <person name="Burstein D."/>
            <person name="Amaro F."/>
            <person name="Zusman T."/>
            <person name="Lifshitz Z."/>
            <person name="Cohen O."/>
            <person name="Gilbert J.A."/>
            <person name="Pupko T."/>
            <person name="Shuman H.A."/>
            <person name="Segal G."/>
        </authorList>
    </citation>
    <scope>NUCLEOTIDE SEQUENCE [LARGE SCALE GENOMIC DNA]</scope>
    <source>
        <strain evidence="7 8">Oak Ridge-10</strain>
    </source>
</reference>
<dbReference type="EMBL" id="LNYP01000004">
    <property type="protein sequence ID" value="KTD44064.1"/>
    <property type="molecule type" value="Genomic_DNA"/>
</dbReference>
<name>A0A0W0XHZ1_9GAMM</name>
<dbReference type="Pfam" id="PF00152">
    <property type="entry name" value="tRNA-synt_2"/>
    <property type="match status" value="1"/>
</dbReference>
<dbReference type="PANTHER" id="PTHR42918">
    <property type="entry name" value="LYSYL-TRNA SYNTHETASE"/>
    <property type="match status" value="1"/>
</dbReference>
<dbReference type="GO" id="GO:0004824">
    <property type="term" value="F:lysine-tRNA ligase activity"/>
    <property type="evidence" value="ECO:0007669"/>
    <property type="project" value="InterPro"/>
</dbReference>
<dbReference type="Proteomes" id="UP000054858">
    <property type="component" value="Unassembled WGS sequence"/>
</dbReference>
<dbReference type="InterPro" id="IPR004364">
    <property type="entry name" value="Aa-tRNA-synt_II"/>
</dbReference>
<comment type="catalytic activity">
    <reaction evidence="5">
        <text>D-beta-lysine + L-lysyl-[protein] + ATP = N(6)-((3R)-3,6-diaminohexanoyl)-L-lysyl-[protein] + AMP + diphosphate + H(+)</text>
        <dbReference type="Rhea" id="RHEA:83435"/>
        <dbReference type="Rhea" id="RHEA-COMP:9752"/>
        <dbReference type="Rhea" id="RHEA-COMP:20131"/>
        <dbReference type="ChEBI" id="CHEBI:15378"/>
        <dbReference type="ChEBI" id="CHEBI:29969"/>
        <dbReference type="ChEBI" id="CHEBI:30616"/>
        <dbReference type="ChEBI" id="CHEBI:33019"/>
        <dbReference type="ChEBI" id="CHEBI:84138"/>
        <dbReference type="ChEBI" id="CHEBI:156053"/>
        <dbReference type="ChEBI" id="CHEBI:456215"/>
    </reaction>
    <physiologicalReaction direction="left-to-right" evidence="5">
        <dbReference type="Rhea" id="RHEA:83436"/>
    </physiologicalReaction>
</comment>
<accession>A0A0W0XHZ1</accession>
<dbReference type="InterPro" id="IPR006195">
    <property type="entry name" value="aa-tRNA-synth_II"/>
</dbReference>
<dbReference type="PANTHER" id="PTHR42918:SF6">
    <property type="entry name" value="ELONGATION FACTOR P--(R)-BETA-LYSINE LIGASE"/>
    <property type="match status" value="1"/>
</dbReference>
<evidence type="ECO:0000313" key="7">
    <source>
        <dbReference type="EMBL" id="KTD44064.1"/>
    </source>
</evidence>
<comment type="caution">
    <text evidence="7">The sequence shown here is derived from an EMBL/GenBank/DDBJ whole genome shotgun (WGS) entry which is preliminary data.</text>
</comment>
<comment type="subunit">
    <text evidence="1">Homodimer.</text>
</comment>
<dbReference type="PROSITE" id="PS50862">
    <property type="entry name" value="AA_TRNA_LIGASE_II"/>
    <property type="match status" value="1"/>
</dbReference>
<dbReference type="NCBIfam" id="TIGR00462">
    <property type="entry name" value="genX"/>
    <property type="match status" value="1"/>
</dbReference>
<dbReference type="InterPro" id="IPR018149">
    <property type="entry name" value="Lys-tRNA-synth_II_C"/>
</dbReference>
<dbReference type="InterPro" id="IPR045864">
    <property type="entry name" value="aa-tRNA-synth_II/BPL/LPL"/>
</dbReference>
<dbReference type="Gene3D" id="3.30.930.10">
    <property type="entry name" value="Bira Bifunctional Protein, Domain 2"/>
    <property type="match status" value="1"/>
</dbReference>
<evidence type="ECO:0000313" key="8">
    <source>
        <dbReference type="Proteomes" id="UP000054858"/>
    </source>
</evidence>
<keyword evidence="7" id="KW-0030">Aminoacyl-tRNA synthetase</keyword>
<dbReference type="GO" id="GO:0006430">
    <property type="term" value="P:lysyl-tRNA aminoacylation"/>
    <property type="evidence" value="ECO:0007669"/>
    <property type="project" value="InterPro"/>
</dbReference>
<keyword evidence="2" id="KW-0436">Ligase</keyword>
<dbReference type="InterPro" id="IPR004525">
    <property type="entry name" value="EpmA"/>
</dbReference>
<evidence type="ECO:0000259" key="6">
    <source>
        <dbReference type="PROSITE" id="PS50862"/>
    </source>
</evidence>
<keyword evidence="3" id="KW-0547">Nucleotide-binding</keyword>
<feature type="domain" description="Aminoacyl-transfer RNA synthetases class-II family profile" evidence="6">
    <location>
        <begin position="20"/>
        <end position="319"/>
    </location>
</feature>
<dbReference type="SUPFAM" id="SSF55681">
    <property type="entry name" value="Class II aaRS and biotin synthetases"/>
    <property type="match status" value="1"/>
</dbReference>
<dbReference type="GO" id="GO:0005829">
    <property type="term" value="C:cytosol"/>
    <property type="evidence" value="ECO:0007669"/>
    <property type="project" value="TreeGrafter"/>
</dbReference>
<evidence type="ECO:0000256" key="5">
    <source>
        <dbReference type="ARBA" id="ARBA00052794"/>
    </source>
</evidence>
<dbReference type="GO" id="GO:0005524">
    <property type="term" value="F:ATP binding"/>
    <property type="evidence" value="ECO:0007669"/>
    <property type="project" value="UniProtKB-KW"/>
</dbReference>
<dbReference type="AlphaFoldDB" id="A0A0W0XHZ1"/>
<evidence type="ECO:0000256" key="4">
    <source>
        <dbReference type="ARBA" id="ARBA00022840"/>
    </source>
</evidence>
<evidence type="ECO:0000256" key="2">
    <source>
        <dbReference type="ARBA" id="ARBA00022598"/>
    </source>
</evidence>
<dbReference type="PRINTS" id="PR00982">
    <property type="entry name" value="TRNASYNTHLYS"/>
</dbReference>
<dbReference type="FunFam" id="3.30.930.10:FF:000017">
    <property type="entry name" value="Elongation factor P--(R)-beta-lysine ligase"/>
    <property type="match status" value="1"/>
</dbReference>
<evidence type="ECO:0000256" key="1">
    <source>
        <dbReference type="ARBA" id="ARBA00011738"/>
    </source>
</evidence>
<organism evidence="7 8">
    <name type="scientific">Legionella oakridgensis</name>
    <dbReference type="NCBI Taxonomy" id="29423"/>
    <lineage>
        <taxon>Bacteria</taxon>
        <taxon>Pseudomonadati</taxon>
        <taxon>Pseudomonadota</taxon>
        <taxon>Gammaproteobacteria</taxon>
        <taxon>Legionellales</taxon>
        <taxon>Legionellaceae</taxon>
        <taxon>Legionella</taxon>
    </lineage>
</organism>
<proteinExistence type="predicted"/>
<dbReference type="NCBIfam" id="NF006828">
    <property type="entry name" value="PRK09350.1"/>
    <property type="match status" value="1"/>
</dbReference>
<evidence type="ECO:0000256" key="3">
    <source>
        <dbReference type="ARBA" id="ARBA00022741"/>
    </source>
</evidence>
<keyword evidence="4" id="KW-0067">ATP-binding</keyword>
<sequence>MAMNLTRWRPSATIETLRRRAAILGHIRSFFNARGYLEVDTPVMAQFGVTDVYLTNIEAQFRGKSYYLQTSPEYHMKRLLAAGSGPIFQLARVFRDDELGRWHNPEFTLLEWYQLDIDHIALMDEVDVLLQTILACGPMRRQTYQHLFSEVCGFDPLTAELSELKQALRRFELQNVLTAEESDRDQYLFLLMSHVVEPKLANEAVPVAVYHFPPSQAALAQIKHGVAERFEVYFRGVELANGFHELTDAAIQGARFENDRVTRRQQGFAERAPDEYFLQALNHGLPSCSGVALGIDRLLALALEQSSLASVMAFDFSNA</sequence>